<evidence type="ECO:0000313" key="2">
    <source>
        <dbReference type="Proteomes" id="UP000022910"/>
    </source>
</evidence>
<dbReference type="AlphaFoldDB" id="A0A015K8U7"/>
<reference evidence="1 2" key="1">
    <citation type="submission" date="2014-02" db="EMBL/GenBank/DDBJ databases">
        <title>Single nucleus genome sequencing reveals high similarity among nuclei of an endomycorrhizal fungus.</title>
        <authorList>
            <person name="Lin K."/>
            <person name="Geurts R."/>
            <person name="Zhang Z."/>
            <person name="Limpens E."/>
            <person name="Saunders D.G."/>
            <person name="Mu D."/>
            <person name="Pang E."/>
            <person name="Cao H."/>
            <person name="Cha H."/>
            <person name="Lin T."/>
            <person name="Zhou Q."/>
            <person name="Shang Y."/>
            <person name="Li Y."/>
            <person name="Ivanov S."/>
            <person name="Sharma T."/>
            <person name="Velzen R.V."/>
            <person name="Ruijter N.D."/>
            <person name="Aanen D.K."/>
            <person name="Win J."/>
            <person name="Kamoun S."/>
            <person name="Bisseling T."/>
            <person name="Huang S."/>
        </authorList>
    </citation>
    <scope>NUCLEOTIDE SEQUENCE [LARGE SCALE GENOMIC DNA]</scope>
    <source>
        <strain evidence="2">DAOM197198w</strain>
    </source>
</reference>
<organism evidence="1 2">
    <name type="scientific">Rhizophagus irregularis (strain DAOM 197198w)</name>
    <name type="common">Glomus intraradices</name>
    <dbReference type="NCBI Taxonomy" id="1432141"/>
    <lineage>
        <taxon>Eukaryota</taxon>
        <taxon>Fungi</taxon>
        <taxon>Fungi incertae sedis</taxon>
        <taxon>Mucoromycota</taxon>
        <taxon>Glomeromycotina</taxon>
        <taxon>Glomeromycetes</taxon>
        <taxon>Glomerales</taxon>
        <taxon>Glomeraceae</taxon>
        <taxon>Rhizophagus</taxon>
    </lineage>
</organism>
<dbReference type="Proteomes" id="UP000022910">
    <property type="component" value="Unassembled WGS sequence"/>
</dbReference>
<dbReference type="EMBL" id="JEMT01023731">
    <property type="protein sequence ID" value="EXX63914.1"/>
    <property type="molecule type" value="Genomic_DNA"/>
</dbReference>
<evidence type="ECO:0000313" key="1">
    <source>
        <dbReference type="EMBL" id="EXX63914.1"/>
    </source>
</evidence>
<name>A0A015K8U7_RHIIW</name>
<keyword evidence="2" id="KW-1185">Reference proteome</keyword>
<sequence>MMFSLFRHVTKFPRSSFPNLLFTGTKETKGTKRTMRTQPKYEQDEQDDAQLLRVSFQPASFKDVIPALQGSVPEEYLLPEINRHKVGNPDFQVDKLDKVSNRVKTFIDKMRIVVENEKDTTGTDSNIDTLVDDLLRIADLNCWPLKILNHPLRRIIIKGKPFASADLDFVVTNQNLNMVVIEDKHIKNVHSSNGFGETLIAANIIACGDEDIRDTDNEKPIDKTIFAMRVISTYVTFYKAEIPAKYWSELSHGLPKSEVIIKRWPGENAKRKGLDLVEPDGR</sequence>
<dbReference type="HOGENOM" id="CLU_063291_0_0_1"/>
<proteinExistence type="predicted"/>
<accession>A0A015K8U7</accession>
<comment type="caution">
    <text evidence="1">The sequence shown here is derived from an EMBL/GenBank/DDBJ whole genome shotgun (WGS) entry which is preliminary data.</text>
</comment>
<dbReference type="OrthoDB" id="2408098at2759"/>
<protein>
    <submittedName>
        <fullName evidence="1">Uncharacterized protein</fullName>
    </submittedName>
</protein>
<gene>
    <name evidence="1" type="ORF">RirG_147800</name>
</gene>